<dbReference type="RefSeq" id="XP_070059327.1">
    <property type="nucleotide sequence ID" value="XM_070203226.1"/>
</dbReference>
<reference evidence="4" key="1">
    <citation type="submission" date="2013-07" db="EMBL/GenBank/DDBJ databases">
        <authorList>
            <consortium name="The Broad Institute Genome Sequencing Platform"/>
            <person name="Cuomo C."/>
            <person name="Litvintseva A."/>
            <person name="Chen Y."/>
            <person name="Heitman J."/>
            <person name="Sun S."/>
            <person name="Springer D."/>
            <person name="Dromer F."/>
            <person name="Young S.K."/>
            <person name="Zeng Q."/>
            <person name="Gargeya S."/>
            <person name="Fitzgerald M."/>
            <person name="Abouelleil A."/>
            <person name="Alvarado L."/>
            <person name="Berlin A.M."/>
            <person name="Chapman S.B."/>
            <person name="Dewar J."/>
            <person name="Goldberg J."/>
            <person name="Griggs A."/>
            <person name="Gujja S."/>
            <person name="Hansen M."/>
            <person name="Howarth C."/>
            <person name="Imamovic A."/>
            <person name="Larimer J."/>
            <person name="McCowan C."/>
            <person name="Murphy C."/>
            <person name="Pearson M."/>
            <person name="Priest M."/>
            <person name="Roberts A."/>
            <person name="Saif S."/>
            <person name="Shea T."/>
            <person name="Sykes S."/>
            <person name="Wortman J."/>
            <person name="Nusbaum C."/>
            <person name="Birren B."/>
        </authorList>
    </citation>
    <scope>NUCLEOTIDE SEQUENCE</scope>
    <source>
        <strain evidence="4">CBS 10737</strain>
    </source>
</reference>
<dbReference type="Pfam" id="PF10193">
    <property type="entry name" value="Telomere_reg-2"/>
    <property type="match status" value="1"/>
</dbReference>
<evidence type="ECO:0000256" key="1">
    <source>
        <dbReference type="ARBA" id="ARBA00006133"/>
    </source>
</evidence>
<dbReference type="GO" id="GO:0051083">
    <property type="term" value="P:'de novo' cotranslational protein folding"/>
    <property type="evidence" value="ECO:0007669"/>
    <property type="project" value="TreeGrafter"/>
</dbReference>
<evidence type="ECO:0000256" key="2">
    <source>
        <dbReference type="SAM" id="MobiDB-lite"/>
    </source>
</evidence>
<name>A0AAJ8MSA5_9TREE</name>
<dbReference type="InterPro" id="IPR051970">
    <property type="entry name" value="TEL2_Regulation"/>
</dbReference>
<dbReference type="AlphaFoldDB" id="A0AAJ8MSA5"/>
<evidence type="ECO:0000313" key="5">
    <source>
        <dbReference type="Proteomes" id="UP000094020"/>
    </source>
</evidence>
<dbReference type="EMBL" id="CP144526">
    <property type="protein sequence ID" value="WWC72049.1"/>
    <property type="molecule type" value="Genomic_DNA"/>
</dbReference>
<dbReference type="InterPro" id="IPR038528">
    <property type="entry name" value="TEL2_C_sf"/>
</dbReference>
<proteinExistence type="inferred from homology"/>
<reference evidence="4" key="2">
    <citation type="submission" date="2024-02" db="EMBL/GenBank/DDBJ databases">
        <title>Comparative genomics of Cryptococcus and Kwoniella reveals pathogenesis evolution and contrasting modes of karyotype evolution via chromosome fusion or intercentromeric recombination.</title>
        <authorList>
            <person name="Coelho M.A."/>
            <person name="David-Palma M."/>
            <person name="Shea T."/>
            <person name="Bowers K."/>
            <person name="McGinley-Smith S."/>
            <person name="Mohammad A.W."/>
            <person name="Gnirke A."/>
            <person name="Yurkov A.M."/>
            <person name="Nowrousian M."/>
            <person name="Sun S."/>
            <person name="Cuomo C.A."/>
            <person name="Heitman J."/>
        </authorList>
    </citation>
    <scope>NUCLEOTIDE SEQUENCE</scope>
    <source>
        <strain evidence="4">CBS 10737</strain>
    </source>
</reference>
<dbReference type="GO" id="GO:0005829">
    <property type="term" value="C:cytosol"/>
    <property type="evidence" value="ECO:0007669"/>
    <property type="project" value="TreeGrafter"/>
</dbReference>
<dbReference type="Gene3D" id="1.25.40.720">
    <property type="entry name" value="Telomere length regulation protein 2, C-terminal domain"/>
    <property type="match status" value="1"/>
</dbReference>
<accession>A0AAJ8MSA5</accession>
<dbReference type="PANTHER" id="PTHR15830:SF10">
    <property type="entry name" value="TELOMERE LENGTH REGULATION PROTEIN TEL2 HOMOLOG"/>
    <property type="match status" value="1"/>
</dbReference>
<protein>
    <recommendedName>
        <fullName evidence="3">Telomere length regulation protein conserved domain-containing protein</fullName>
    </recommendedName>
</protein>
<feature type="compositionally biased region" description="Low complexity" evidence="2">
    <location>
        <begin position="653"/>
        <end position="662"/>
    </location>
</feature>
<dbReference type="PANTHER" id="PTHR15830">
    <property type="entry name" value="TELOMERE LENGTH REGULATION PROTEIN TEL2 FAMILY MEMBER"/>
    <property type="match status" value="1"/>
</dbReference>
<feature type="region of interest" description="Disordered" evidence="2">
    <location>
        <begin position="522"/>
        <end position="542"/>
    </location>
</feature>
<dbReference type="GeneID" id="30173201"/>
<evidence type="ECO:0000259" key="3">
    <source>
        <dbReference type="Pfam" id="PF10193"/>
    </source>
</evidence>
<dbReference type="GO" id="GO:0042162">
    <property type="term" value="F:telomeric DNA binding"/>
    <property type="evidence" value="ECO:0007669"/>
    <property type="project" value="TreeGrafter"/>
</dbReference>
<dbReference type="InterPro" id="IPR019337">
    <property type="entry name" value="Telomere_length_regulation_dom"/>
</dbReference>
<organism evidence="4 5">
    <name type="scientific">Kwoniella pini CBS 10737</name>
    <dbReference type="NCBI Taxonomy" id="1296096"/>
    <lineage>
        <taxon>Eukaryota</taxon>
        <taxon>Fungi</taxon>
        <taxon>Dikarya</taxon>
        <taxon>Basidiomycota</taxon>
        <taxon>Agaricomycotina</taxon>
        <taxon>Tremellomycetes</taxon>
        <taxon>Tremellales</taxon>
        <taxon>Cryptococcaceae</taxon>
        <taxon>Kwoniella</taxon>
    </lineage>
</organism>
<dbReference type="GO" id="GO:0051879">
    <property type="term" value="F:Hsp90 protein binding"/>
    <property type="evidence" value="ECO:0007669"/>
    <property type="project" value="TreeGrafter"/>
</dbReference>
<dbReference type="Proteomes" id="UP000094020">
    <property type="component" value="Chromosome 8"/>
</dbReference>
<evidence type="ECO:0000313" key="4">
    <source>
        <dbReference type="EMBL" id="WWC72049.1"/>
    </source>
</evidence>
<keyword evidence="5" id="KW-1185">Reference proteome</keyword>
<feature type="region of interest" description="Disordered" evidence="2">
    <location>
        <begin position="595"/>
        <end position="670"/>
    </location>
</feature>
<feature type="compositionally biased region" description="Low complexity" evidence="2">
    <location>
        <begin position="595"/>
        <end position="613"/>
    </location>
</feature>
<sequence length="1132" mass="125144">MTSSSSSDMLLALKGLRDTLRNPTVLTPDDLSFQLSSTLEALHIHPNSVTPSSISKENLKGISRYFPTIQGILLNEIIPSFYEVLDDKAQLNLRTFFVPPKSSDGLALRRQIAIVSYTTLPTFLNAPKPGQAGLLKSTRRFLIDILGELVNTYNIDDLYFAIHSQHIENDEKGKGKDMEGRNALQWEEALRSCIGIPAKIGNSVGRWNSENQFITDLPKILEPKIYFDKMISRLEDLMYELSQRALSIDPTPIRLVFEKLCSIGLVNAAPSSSDSRSPSLFPALLPPLLKHIRPPSESSLLPYPAEYLPSVLLGLPSSILASFVESLLSHLTFHPIDPTNPLRSNKPDQRIQRCLEVFTRIVGKPKQGEEAWNAVIRSVLSGKDELTLNDNKSQARNRLIVAWIATGGENAVKSFIETVIDAWTDPKYVKFALYAKQLNLTHVLLLSFSYVIPFTPWLVSLSHRSRLIISFQAYLSHPDASIRRLGMLVAEILSELTIPESDSSEPQIGIDEEIEDLRKGLEDINGNDGKAQKSQKKSSGDMKRLKFSGIWEGKGQGREECQWLRSSMGIRDNAAPLEDESVDEDWLLGWIETSSTHSSAPAPTATSSLSAVSRGRPNTREKPKSLKGKTKVQPKIVMLDPDQLDDPMQGYESSSPSSSRSPSPTPSYLEEVTADPSLALDATQKKKIIRPVYIPQLVALLKERDKPENIEMGLKWGESLIRAKREFGTELSENAVAVTLMTLGLNDPFNLEGFEEKRQGIMNALVACSPQQVAPFLCEQYFNTQYSLQQKSVILTALAMGARELAGLSIPEPTTKKIDFPSKTLPPTLHKKYLTLVDIPQSRRQAIEDTPTNGQLENTISNMRNGLLSKGARKGDDVPDLARERRLKVRNKSQKAYVAELGSLKDSQMLSNLPTKQKIKPVMEFKDIAAENFILPMINRFWLYYNDYNLQQSRSNSLLGSKAGYGGTGGGMILTPLGLEKFLITLSILLNASRHSSIFLSVLAPETLELALTLGIRFSSTNKINSIGGSDIQQEEENGESLVISSSLELILVILDISFELDKGRSLFLDKSELVLGIGEFATTIFQNEISGNEISGGQGGLTSEGRIKAIAAATVLKVGEIGEKWGGLSMI</sequence>
<comment type="similarity">
    <text evidence="1">Belongs to the TEL2 family.</text>
</comment>
<dbReference type="KEGG" id="kpin:30173201"/>
<gene>
    <name evidence="4" type="ORF">I206_106009</name>
</gene>
<feature type="domain" description="Telomere length regulation protein conserved" evidence="3">
    <location>
        <begin position="691"/>
        <end position="802"/>
    </location>
</feature>